<feature type="domain" description="NADH:flavin oxidoreductase/NADH oxidase N-terminal" evidence="3">
    <location>
        <begin position="122"/>
        <end position="317"/>
    </location>
</feature>
<dbReference type="InterPro" id="IPR001155">
    <property type="entry name" value="OxRdtase_FMN_N"/>
</dbReference>
<feature type="domain" description="NADH:flavin oxidoreductase/NADH oxidase N-terminal" evidence="3">
    <location>
        <begin position="15"/>
        <end position="108"/>
    </location>
</feature>
<accession>A0ABR3WLD9</accession>
<dbReference type="PANTHER" id="PTHR22893:SF91">
    <property type="entry name" value="NADPH DEHYDROGENASE 2-RELATED"/>
    <property type="match status" value="1"/>
</dbReference>
<dbReference type="Pfam" id="PF00724">
    <property type="entry name" value="Oxidored_FMN"/>
    <property type="match status" value="2"/>
</dbReference>
<reference evidence="4 5" key="1">
    <citation type="journal article" date="2024" name="IMA Fungus">
        <title>IMA Genome - F19 : A genome assembly and annotation guide to empower mycologists, including annotated draft genome sequences of Ceratocystis pirilliformis, Diaporthe australafricana, Fusarium ophioides, Paecilomyces lecythidis, and Sporothrix stenoceras.</title>
        <authorList>
            <person name="Aylward J."/>
            <person name="Wilson A.M."/>
            <person name="Visagie C.M."/>
            <person name="Spraker J."/>
            <person name="Barnes I."/>
            <person name="Buitendag C."/>
            <person name="Ceriani C."/>
            <person name="Del Mar Angel L."/>
            <person name="du Plessis D."/>
            <person name="Fuchs T."/>
            <person name="Gasser K."/>
            <person name="Kramer D."/>
            <person name="Li W."/>
            <person name="Munsamy K."/>
            <person name="Piso A."/>
            <person name="Price J.L."/>
            <person name="Sonnekus B."/>
            <person name="Thomas C."/>
            <person name="van der Nest A."/>
            <person name="van Dijk A."/>
            <person name="van Heerden A."/>
            <person name="van Vuuren N."/>
            <person name="Yilmaz N."/>
            <person name="Duong T.A."/>
            <person name="van der Merwe N.A."/>
            <person name="Wingfield M.J."/>
            <person name="Wingfield B.D."/>
        </authorList>
    </citation>
    <scope>NUCLEOTIDE SEQUENCE [LARGE SCALE GENOMIC DNA]</scope>
    <source>
        <strain evidence="4 5">CMW 18300</strain>
    </source>
</reference>
<dbReference type="EMBL" id="JAWRVE010000069">
    <property type="protein sequence ID" value="KAL1864308.1"/>
    <property type="molecule type" value="Genomic_DNA"/>
</dbReference>
<gene>
    <name evidence="4" type="ORF">Daus18300_007731</name>
</gene>
<evidence type="ECO:0000256" key="1">
    <source>
        <dbReference type="ARBA" id="ARBA00022630"/>
    </source>
</evidence>
<keyword evidence="1" id="KW-0285">Flavoprotein</keyword>
<evidence type="ECO:0000313" key="4">
    <source>
        <dbReference type="EMBL" id="KAL1864308.1"/>
    </source>
</evidence>
<organism evidence="4 5">
    <name type="scientific">Diaporthe australafricana</name>
    <dbReference type="NCBI Taxonomy" id="127596"/>
    <lineage>
        <taxon>Eukaryota</taxon>
        <taxon>Fungi</taxon>
        <taxon>Dikarya</taxon>
        <taxon>Ascomycota</taxon>
        <taxon>Pezizomycotina</taxon>
        <taxon>Sordariomycetes</taxon>
        <taxon>Sordariomycetidae</taxon>
        <taxon>Diaporthales</taxon>
        <taxon>Diaporthaceae</taxon>
        <taxon>Diaporthe</taxon>
    </lineage>
</organism>
<comment type="caution">
    <text evidence="4">The sequence shown here is derived from an EMBL/GenBank/DDBJ whole genome shotgun (WGS) entry which is preliminary data.</text>
</comment>
<feature type="region of interest" description="Disordered" evidence="2">
    <location>
        <begin position="234"/>
        <end position="258"/>
    </location>
</feature>
<proteinExistence type="predicted"/>
<feature type="compositionally biased region" description="Basic and acidic residues" evidence="2">
    <location>
        <begin position="234"/>
        <end position="244"/>
    </location>
</feature>
<evidence type="ECO:0000256" key="2">
    <source>
        <dbReference type="SAM" id="MobiDB-lite"/>
    </source>
</evidence>
<dbReference type="InterPro" id="IPR045247">
    <property type="entry name" value="Oye-like"/>
</dbReference>
<evidence type="ECO:0000313" key="5">
    <source>
        <dbReference type="Proteomes" id="UP001583177"/>
    </source>
</evidence>
<sequence length="347" mass="39017">MADILLQETILGDDLPLRNRVVMSSMTRNRCIDDNKPGPAVVEHYAAKARDGVGLIIGEGTFVSANTSSFVNAPVLYREDHAEAWRKVTDAVHQEGGKMLYQAWHYGALECTGDVDEFENPQEFIEQYRYSARLAKLAGFDGVELLAGGTTNSRRDAYSFQPVENRCRFLLEVLDTIIEVWGTPRRIGIKICPSDDFNNTAVSYAELSETYDHLIQELLRRDIAYISLARRGSEKEVKRQRDPRPPGTELPPGWEPLHQFGPPVKQASSRTALMVTTEYTVNEASGLIKEGKIDFVQLGHPFIYNPDLITRIENDLPFAVNDRGGKIYYGPFLDVNEGYNDWPSAKA</sequence>
<evidence type="ECO:0000259" key="3">
    <source>
        <dbReference type="Pfam" id="PF00724"/>
    </source>
</evidence>
<dbReference type="Gene3D" id="3.20.20.70">
    <property type="entry name" value="Aldolase class I"/>
    <property type="match status" value="1"/>
</dbReference>
<keyword evidence="5" id="KW-1185">Reference proteome</keyword>
<dbReference type="SUPFAM" id="SSF51395">
    <property type="entry name" value="FMN-linked oxidoreductases"/>
    <property type="match status" value="1"/>
</dbReference>
<name>A0ABR3WLD9_9PEZI</name>
<dbReference type="Proteomes" id="UP001583177">
    <property type="component" value="Unassembled WGS sequence"/>
</dbReference>
<protein>
    <recommendedName>
        <fullName evidence="3">NADH:flavin oxidoreductase/NADH oxidase N-terminal domain-containing protein</fullName>
    </recommendedName>
</protein>
<dbReference type="InterPro" id="IPR013785">
    <property type="entry name" value="Aldolase_TIM"/>
</dbReference>
<dbReference type="PANTHER" id="PTHR22893">
    <property type="entry name" value="NADH OXIDOREDUCTASE-RELATED"/>
    <property type="match status" value="1"/>
</dbReference>